<reference evidence="1 2" key="1">
    <citation type="submission" date="2019-02" db="EMBL/GenBank/DDBJ databases">
        <title>Deep-cultivation of Planctomycetes and their phenomic and genomic characterization uncovers novel biology.</title>
        <authorList>
            <person name="Wiegand S."/>
            <person name="Jogler M."/>
            <person name="Boedeker C."/>
            <person name="Pinto D."/>
            <person name="Vollmers J."/>
            <person name="Rivas-Marin E."/>
            <person name="Kohn T."/>
            <person name="Peeters S.H."/>
            <person name="Heuer A."/>
            <person name="Rast P."/>
            <person name="Oberbeckmann S."/>
            <person name="Bunk B."/>
            <person name="Jeske O."/>
            <person name="Meyerdierks A."/>
            <person name="Storesund J.E."/>
            <person name="Kallscheuer N."/>
            <person name="Luecker S."/>
            <person name="Lage O.M."/>
            <person name="Pohl T."/>
            <person name="Merkel B.J."/>
            <person name="Hornburger P."/>
            <person name="Mueller R.-W."/>
            <person name="Bruemmer F."/>
            <person name="Labrenz M."/>
            <person name="Spormann A.M."/>
            <person name="Op Den Camp H."/>
            <person name="Overmann J."/>
            <person name="Amann R."/>
            <person name="Jetten M.S.M."/>
            <person name="Mascher T."/>
            <person name="Medema M.H."/>
            <person name="Devos D.P."/>
            <person name="Kaster A.-K."/>
            <person name="Ovreas L."/>
            <person name="Rohde M."/>
            <person name="Galperin M.Y."/>
            <person name="Jogler C."/>
        </authorList>
    </citation>
    <scope>NUCLEOTIDE SEQUENCE [LARGE SCALE GENOMIC DNA]</scope>
    <source>
        <strain evidence="1 2">V7</strain>
    </source>
</reference>
<accession>A0A5C6FW38</accession>
<name>A0A5C6FW38_9PLAN</name>
<evidence type="ECO:0000313" key="1">
    <source>
        <dbReference type="EMBL" id="TWU67139.1"/>
    </source>
</evidence>
<comment type="caution">
    <text evidence="1">The sequence shown here is derived from an EMBL/GenBank/DDBJ whole genome shotgun (WGS) entry which is preliminary data.</text>
</comment>
<organism evidence="1 2">
    <name type="scientific">Crateriforma conspicua</name>
    <dbReference type="NCBI Taxonomy" id="2527996"/>
    <lineage>
        <taxon>Bacteria</taxon>
        <taxon>Pseudomonadati</taxon>
        <taxon>Planctomycetota</taxon>
        <taxon>Planctomycetia</taxon>
        <taxon>Planctomycetales</taxon>
        <taxon>Planctomycetaceae</taxon>
        <taxon>Crateriforma</taxon>
    </lineage>
</organism>
<protein>
    <submittedName>
        <fullName evidence="1">Uncharacterized protein</fullName>
    </submittedName>
</protein>
<dbReference type="EMBL" id="SJPZ01000001">
    <property type="protein sequence ID" value="TWU67139.1"/>
    <property type="molecule type" value="Genomic_DNA"/>
</dbReference>
<sequence>MKKKEYVPFDKVLRTGRFPNFRGHPAQFKGSGVFSTFPTAFDPKGIVRFLFEIGAICSDCRTGHLQYFTVVWSFGRRHLEQCGVSGGPSATGQLG</sequence>
<gene>
    <name evidence="1" type="ORF">V7x_27120</name>
</gene>
<dbReference type="Proteomes" id="UP000316476">
    <property type="component" value="Unassembled WGS sequence"/>
</dbReference>
<proteinExistence type="predicted"/>
<dbReference type="AlphaFoldDB" id="A0A5C6FW38"/>
<evidence type="ECO:0000313" key="2">
    <source>
        <dbReference type="Proteomes" id="UP000316476"/>
    </source>
</evidence>